<keyword evidence="4" id="KW-0143">Chaperone</keyword>
<comment type="subcellular location">
    <subcellularLocation>
        <location evidence="1">Cytoplasm</location>
    </subcellularLocation>
</comment>
<dbReference type="Pfam" id="PF14011">
    <property type="entry name" value="ESX-1_EspG"/>
    <property type="match status" value="1"/>
</dbReference>
<dbReference type="RefSeq" id="WP_165922421.1">
    <property type="nucleotide sequence ID" value="NZ_SMFZ01000002.1"/>
</dbReference>
<evidence type="ECO:0000256" key="3">
    <source>
        <dbReference type="ARBA" id="ARBA00022490"/>
    </source>
</evidence>
<keyword evidence="3" id="KW-0963">Cytoplasm</keyword>
<dbReference type="EMBL" id="SMFZ01000002">
    <property type="protein sequence ID" value="TCK20476.1"/>
    <property type="molecule type" value="Genomic_DNA"/>
</dbReference>
<name>A0A4V2PHE9_PSEEN</name>
<accession>A0A4V2PHE9</accession>
<dbReference type="Proteomes" id="UP000295560">
    <property type="component" value="Unassembled WGS sequence"/>
</dbReference>
<evidence type="ECO:0000256" key="2">
    <source>
        <dbReference type="ARBA" id="ARBA00006411"/>
    </source>
</evidence>
<evidence type="ECO:0000256" key="4">
    <source>
        <dbReference type="ARBA" id="ARBA00023186"/>
    </source>
</evidence>
<evidence type="ECO:0000256" key="1">
    <source>
        <dbReference type="ARBA" id="ARBA00004496"/>
    </source>
</evidence>
<keyword evidence="6" id="KW-1185">Reference proteome</keyword>
<evidence type="ECO:0000313" key="6">
    <source>
        <dbReference type="Proteomes" id="UP000295560"/>
    </source>
</evidence>
<comment type="similarity">
    <text evidence="2">Belongs to the EspG family.</text>
</comment>
<sequence length="274" mass="29090">MPEQPRVATFPATPVHHVLTEAEFDVLWDELRLGPTPVVLRLPSPGRTRAERARIVAAGRDGLRRRGLADLTGPAPGPARLLGLLAAPRRQLELRGWFGRPVRALAAERDGDGALAVRRDGRVELHAAGTPAYAVRTTMPDRAAGRGRAVSLPTDVLADVVATTDGRPAPDGVVTGPSTRDTLSPEDTALVARLVGGSGGRAQVAAVVHDRWGSPHRPLSHLTVLDTPVGRYRLTRSVAGDGTDWSTLAPVDDRGLHALLTDLLDDADAEIART</sequence>
<proteinExistence type="inferred from homology"/>
<organism evidence="5 6">
    <name type="scientific">Pseudonocardia endophytica</name>
    <dbReference type="NCBI Taxonomy" id="401976"/>
    <lineage>
        <taxon>Bacteria</taxon>
        <taxon>Bacillati</taxon>
        <taxon>Actinomycetota</taxon>
        <taxon>Actinomycetes</taxon>
        <taxon>Pseudonocardiales</taxon>
        <taxon>Pseudonocardiaceae</taxon>
        <taxon>Pseudonocardia</taxon>
    </lineage>
</organism>
<gene>
    <name evidence="5" type="ORF">EV378_4435</name>
</gene>
<evidence type="ECO:0000313" key="5">
    <source>
        <dbReference type="EMBL" id="TCK20476.1"/>
    </source>
</evidence>
<protein>
    <submittedName>
        <fullName evidence="5">ESAT-6 protein secretion system EspG family protein</fullName>
    </submittedName>
</protein>
<reference evidence="5 6" key="1">
    <citation type="submission" date="2019-03" db="EMBL/GenBank/DDBJ databases">
        <title>Sequencing the genomes of 1000 actinobacteria strains.</title>
        <authorList>
            <person name="Klenk H.-P."/>
        </authorList>
    </citation>
    <scope>NUCLEOTIDE SEQUENCE [LARGE SCALE GENOMIC DNA]</scope>
    <source>
        <strain evidence="5 6">DSM 44969</strain>
    </source>
</reference>
<comment type="caution">
    <text evidence="5">The sequence shown here is derived from an EMBL/GenBank/DDBJ whole genome shotgun (WGS) entry which is preliminary data.</text>
</comment>
<dbReference type="InterPro" id="IPR025734">
    <property type="entry name" value="EspG"/>
</dbReference>
<dbReference type="AlphaFoldDB" id="A0A4V2PHE9"/>